<keyword evidence="2" id="KW-1185">Reference proteome</keyword>
<gene>
    <name evidence="1" type="ORF">SAMN02910344_00644</name>
</gene>
<evidence type="ECO:0000313" key="2">
    <source>
        <dbReference type="Proteomes" id="UP000243745"/>
    </source>
</evidence>
<dbReference type="Proteomes" id="UP000243745">
    <property type="component" value="Unassembled WGS sequence"/>
</dbReference>
<name>A0A662ZFK4_9GAMM</name>
<accession>A0A662ZFK4</accession>
<dbReference type="AlphaFoldDB" id="A0A662ZFK4"/>
<organism evidence="1 2">
    <name type="scientific">Ruminobacter amylophilus</name>
    <dbReference type="NCBI Taxonomy" id="867"/>
    <lineage>
        <taxon>Bacteria</taxon>
        <taxon>Pseudomonadati</taxon>
        <taxon>Pseudomonadota</taxon>
        <taxon>Gammaproteobacteria</taxon>
        <taxon>Aeromonadales</taxon>
        <taxon>Succinivibrionaceae</taxon>
        <taxon>Ruminobacter</taxon>
    </lineage>
</organism>
<sequence length="187" mass="21830">MTCTAGCDRGDSVVCESSKIQESLKSDFSYELQHYNELPQVIFKNFSLKNRMNSLVWCSCQSELSGNGRDVVRSLITKFGEKNWRQSRKLFKNSDYSKWSNRKISKYKSQLALYLLDKYQDSFRDKSYIMKIDVNYNIDITGNVIRNVDYQEDINVRFLSLVAVDIPLDNVRDQFILTKILNSQSVK</sequence>
<evidence type="ECO:0000313" key="1">
    <source>
        <dbReference type="EMBL" id="SFP17670.1"/>
    </source>
</evidence>
<dbReference type="EMBL" id="FOXF01000007">
    <property type="protein sequence ID" value="SFP17670.1"/>
    <property type="molecule type" value="Genomic_DNA"/>
</dbReference>
<protein>
    <submittedName>
        <fullName evidence="1">Uncharacterized protein</fullName>
    </submittedName>
</protein>
<reference evidence="1 2" key="1">
    <citation type="submission" date="2016-10" db="EMBL/GenBank/DDBJ databases">
        <authorList>
            <person name="Varghese N."/>
            <person name="Submissions S."/>
        </authorList>
    </citation>
    <scope>NUCLEOTIDE SEQUENCE [LARGE SCALE GENOMIC DNA]</scope>
    <source>
        <strain evidence="1 2">DSM 1361</strain>
    </source>
</reference>
<proteinExistence type="predicted"/>